<dbReference type="InterPro" id="IPR002539">
    <property type="entry name" value="MaoC-like_dom"/>
</dbReference>
<dbReference type="Gene3D" id="3.10.129.10">
    <property type="entry name" value="Hotdog Thioesterase"/>
    <property type="match status" value="1"/>
</dbReference>
<dbReference type="EMBL" id="JACHGN010000017">
    <property type="protein sequence ID" value="MBB5137370.1"/>
    <property type="molecule type" value="Genomic_DNA"/>
</dbReference>
<comment type="similarity">
    <text evidence="1">Belongs to the enoyl-CoA hydratase/isomerase family.</text>
</comment>
<keyword evidence="4" id="KW-1185">Reference proteome</keyword>
<proteinExistence type="inferred from homology"/>
<accession>A0A840PIJ0</accession>
<dbReference type="Proteomes" id="UP000578449">
    <property type="component" value="Unassembled WGS sequence"/>
</dbReference>
<evidence type="ECO:0000313" key="4">
    <source>
        <dbReference type="Proteomes" id="UP000578449"/>
    </source>
</evidence>
<name>A0A840PIJ0_9ACTN</name>
<dbReference type="Pfam" id="PF01575">
    <property type="entry name" value="MaoC_dehydratas"/>
    <property type="match status" value="1"/>
</dbReference>
<feature type="domain" description="MaoC-like" evidence="2">
    <location>
        <begin position="27"/>
        <end position="111"/>
    </location>
</feature>
<organism evidence="3 4">
    <name type="scientific">Thermocatellispora tengchongensis</name>
    <dbReference type="NCBI Taxonomy" id="1073253"/>
    <lineage>
        <taxon>Bacteria</taxon>
        <taxon>Bacillati</taxon>
        <taxon>Actinomycetota</taxon>
        <taxon>Actinomycetes</taxon>
        <taxon>Streptosporangiales</taxon>
        <taxon>Streptosporangiaceae</taxon>
        <taxon>Thermocatellispora</taxon>
    </lineage>
</organism>
<dbReference type="InterPro" id="IPR029069">
    <property type="entry name" value="HotDog_dom_sf"/>
</dbReference>
<comment type="caution">
    <text evidence="3">The sequence shown here is derived from an EMBL/GenBank/DDBJ whole genome shotgun (WGS) entry which is preliminary data.</text>
</comment>
<evidence type="ECO:0000256" key="1">
    <source>
        <dbReference type="ARBA" id="ARBA00005254"/>
    </source>
</evidence>
<protein>
    <submittedName>
        <fullName evidence="3">Acyl dehydratase</fullName>
    </submittedName>
</protein>
<dbReference type="RefSeq" id="WP_221337146.1">
    <property type="nucleotide sequence ID" value="NZ_BAABIX010000012.1"/>
</dbReference>
<dbReference type="SUPFAM" id="SSF54637">
    <property type="entry name" value="Thioesterase/thiol ester dehydrase-isomerase"/>
    <property type="match status" value="1"/>
</dbReference>
<sequence length="142" mass="15468">MAATPIAGVPREGDEIPPFARRTGFANWNRYAAVNDEFVPMHMDDEAGRAAGMPGAFGMGNLQLAYLHNLLRQWVGPDGAIVSVSCRFRAPNTKDMRVTARGRVVKVSEEDGRVLVDLDVWTEDEGGRRLAPGTARVMLADA</sequence>
<evidence type="ECO:0000313" key="3">
    <source>
        <dbReference type="EMBL" id="MBB5137370.1"/>
    </source>
</evidence>
<reference evidence="3 4" key="1">
    <citation type="submission" date="2020-08" db="EMBL/GenBank/DDBJ databases">
        <title>Genomic Encyclopedia of Type Strains, Phase IV (KMG-IV): sequencing the most valuable type-strain genomes for metagenomic binning, comparative biology and taxonomic classification.</title>
        <authorList>
            <person name="Goeker M."/>
        </authorList>
    </citation>
    <scope>NUCLEOTIDE SEQUENCE [LARGE SCALE GENOMIC DNA]</scope>
    <source>
        <strain evidence="3 4">DSM 45615</strain>
    </source>
</reference>
<gene>
    <name evidence="3" type="ORF">HNP84_007122</name>
</gene>
<dbReference type="AlphaFoldDB" id="A0A840PIJ0"/>
<evidence type="ECO:0000259" key="2">
    <source>
        <dbReference type="Pfam" id="PF01575"/>
    </source>
</evidence>